<proteinExistence type="inferred from homology"/>
<keyword evidence="9 10" id="KW-0539">Nucleus</keyword>
<evidence type="ECO:0000256" key="3">
    <source>
        <dbReference type="ARBA" id="ARBA00007682"/>
    </source>
</evidence>
<dbReference type="EMBL" id="CAMXCT020001779">
    <property type="protein sequence ID" value="CAL1146341.1"/>
    <property type="molecule type" value="Genomic_DNA"/>
</dbReference>
<keyword evidence="4 10" id="KW-0963">Cytoplasm</keyword>
<dbReference type="InterPro" id="IPR007282">
    <property type="entry name" value="NOT2/3/5_C"/>
</dbReference>
<feature type="coiled-coil region" evidence="11">
    <location>
        <begin position="125"/>
        <end position="201"/>
    </location>
</feature>
<dbReference type="AlphaFoldDB" id="A0A9P1CMM2"/>
<dbReference type="InterPro" id="IPR007207">
    <property type="entry name" value="Not_N"/>
</dbReference>
<feature type="compositionally biased region" description="Basic and acidic residues" evidence="12">
    <location>
        <begin position="278"/>
        <end position="289"/>
    </location>
</feature>
<keyword evidence="5 10" id="KW-0678">Repressor</keyword>
<evidence type="ECO:0000256" key="2">
    <source>
        <dbReference type="ARBA" id="ARBA00004496"/>
    </source>
</evidence>
<protein>
    <submittedName>
        <fullName evidence="16">General negative regulator of transcription subunit</fullName>
    </submittedName>
</protein>
<evidence type="ECO:0000256" key="8">
    <source>
        <dbReference type="ARBA" id="ARBA00023163"/>
    </source>
</evidence>
<feature type="region of interest" description="Disordered" evidence="12">
    <location>
        <begin position="243"/>
        <end position="428"/>
    </location>
</feature>
<keyword evidence="8 10" id="KW-0804">Transcription</keyword>
<dbReference type="GO" id="GO:0000932">
    <property type="term" value="C:P-body"/>
    <property type="evidence" value="ECO:0007669"/>
    <property type="project" value="UniProtKB-UniRule"/>
</dbReference>
<dbReference type="Pfam" id="PF04065">
    <property type="entry name" value="Not3"/>
    <property type="match status" value="1"/>
</dbReference>
<feature type="domain" description="CCR4-Not complex component Not N-terminal" evidence="13">
    <location>
        <begin position="5"/>
        <end position="234"/>
    </location>
</feature>
<dbReference type="GO" id="GO:0005634">
    <property type="term" value="C:nucleus"/>
    <property type="evidence" value="ECO:0007669"/>
    <property type="project" value="UniProtKB-SubCell"/>
</dbReference>
<evidence type="ECO:0000256" key="6">
    <source>
        <dbReference type="ARBA" id="ARBA00022553"/>
    </source>
</evidence>
<dbReference type="InterPro" id="IPR040168">
    <property type="entry name" value="Not2/3/5"/>
</dbReference>
<evidence type="ECO:0000256" key="1">
    <source>
        <dbReference type="ARBA" id="ARBA00004123"/>
    </source>
</evidence>
<evidence type="ECO:0000256" key="4">
    <source>
        <dbReference type="ARBA" id="ARBA00022490"/>
    </source>
</evidence>
<feature type="compositionally biased region" description="Basic and acidic residues" evidence="12">
    <location>
        <begin position="253"/>
        <end position="267"/>
    </location>
</feature>
<dbReference type="GO" id="GO:0030015">
    <property type="term" value="C:CCR4-NOT core complex"/>
    <property type="evidence" value="ECO:0007669"/>
    <property type="project" value="UniProtKB-UniRule"/>
</dbReference>
<evidence type="ECO:0000313" key="15">
    <source>
        <dbReference type="EMBL" id="CAI3992966.1"/>
    </source>
</evidence>
<dbReference type="InterPro" id="IPR038635">
    <property type="entry name" value="CCR4-NOT_su2/3/5_C_sf"/>
</dbReference>
<evidence type="ECO:0000256" key="5">
    <source>
        <dbReference type="ARBA" id="ARBA00022491"/>
    </source>
</evidence>
<keyword evidence="6" id="KW-0597">Phosphoprotein</keyword>
<keyword evidence="17" id="KW-1185">Reference proteome</keyword>
<comment type="subcellular location">
    <subcellularLocation>
        <location evidence="2 10">Cytoplasm</location>
    </subcellularLocation>
    <subcellularLocation>
        <location evidence="1 10">Nucleus</location>
    </subcellularLocation>
</comment>
<sequence length="602" mass="68370">MAHLKKLQTEIDKGLKKVDEGVEEYNRLKDAHHRASQPNQKEKLEENLKAQIKKLQRDRNQLSSWIAEKSVKDKDLLMEGKSKIEALMDHFKDFERESKMKRFSQVGLNKEDRADPEVQKRREMITWIQDMLSNLEKEFDELTAEDQRLTSRKPSKNSKEEANLAFTKRVLESHRWHMNKLEQLQRKLNNEDVNVESLETLKDSLTNYMDEGINQRTAEGFMDFNEAYDDFNLEEVEDYLATGREKDDEEEKEEVKKEEPKPKEPAKHKAPSISVHPRPVDEKPKEKVASKQIATRVLAQPPAHQAPSQASHAMPSAVAAAAAPVASPAPSPHIPKQLTVAPPPQVQVPPQPPVHVGPADGIAPTVPPPSQPPPAPDAVPAHIPPPAQPPPPPPPPSYALPPAPAAGHFGALPPVGPPPPPNEAPPVAVAQAQNQIAVAEGPADLQYAALTEEQERNHALFEASGRFMPLPSDRRKNRSYSPMIPYIHRDAAGRALYPEEPHRSSEDPRYFARYDPETLFFIFYFQQGTYQQYLAAKELNRATWRYHTKYHTWFQRAEEPVYTAPELERGAYIFFDFETRWESAVTKQDFTFEYAWLESSDL</sequence>
<keyword evidence="7 10" id="KW-0805">Transcription regulation</keyword>
<evidence type="ECO:0000313" key="16">
    <source>
        <dbReference type="EMBL" id="CAL4780278.1"/>
    </source>
</evidence>
<dbReference type="EMBL" id="CAMXCT010001779">
    <property type="protein sequence ID" value="CAI3992966.1"/>
    <property type="molecule type" value="Genomic_DNA"/>
</dbReference>
<dbReference type="OrthoDB" id="293823at2759"/>
<feature type="compositionally biased region" description="Low complexity" evidence="12">
    <location>
        <begin position="299"/>
        <end position="326"/>
    </location>
</feature>
<evidence type="ECO:0000259" key="13">
    <source>
        <dbReference type="Pfam" id="PF04065"/>
    </source>
</evidence>
<dbReference type="GO" id="GO:0006355">
    <property type="term" value="P:regulation of DNA-templated transcription"/>
    <property type="evidence" value="ECO:0007669"/>
    <property type="project" value="InterPro"/>
</dbReference>
<evidence type="ECO:0000259" key="14">
    <source>
        <dbReference type="Pfam" id="PF04153"/>
    </source>
</evidence>
<accession>A0A9P1CMM2</accession>
<dbReference type="PANTHER" id="PTHR23326">
    <property type="entry name" value="CCR4 NOT-RELATED"/>
    <property type="match status" value="1"/>
</dbReference>
<evidence type="ECO:0000256" key="10">
    <source>
        <dbReference type="PIRNR" id="PIRNR005290"/>
    </source>
</evidence>
<evidence type="ECO:0000256" key="12">
    <source>
        <dbReference type="SAM" id="MobiDB-lite"/>
    </source>
</evidence>
<name>A0A9P1CMM2_9DINO</name>
<dbReference type="EMBL" id="CAMXCT030001779">
    <property type="protein sequence ID" value="CAL4780278.1"/>
    <property type="molecule type" value="Genomic_DNA"/>
</dbReference>
<gene>
    <name evidence="15" type="ORF">C1SCF055_LOCUS19757</name>
</gene>
<feature type="domain" description="NOT2/NOT3/NOT5 C-terminal" evidence="14">
    <location>
        <begin position="470"/>
        <end position="597"/>
    </location>
</feature>
<feature type="compositionally biased region" description="Pro residues" evidence="12">
    <location>
        <begin position="414"/>
        <end position="424"/>
    </location>
</feature>
<reference evidence="16 17" key="2">
    <citation type="submission" date="2024-05" db="EMBL/GenBank/DDBJ databases">
        <authorList>
            <person name="Chen Y."/>
            <person name="Shah S."/>
            <person name="Dougan E. K."/>
            <person name="Thang M."/>
            <person name="Chan C."/>
        </authorList>
    </citation>
    <scope>NUCLEOTIDE SEQUENCE [LARGE SCALE GENOMIC DNA]</scope>
</reference>
<comment type="similarity">
    <text evidence="3 10">Belongs to the CNOT2/3/5 family.</text>
</comment>
<feature type="compositionally biased region" description="Pro residues" evidence="12">
    <location>
        <begin position="365"/>
        <end position="404"/>
    </location>
</feature>
<organism evidence="15">
    <name type="scientific">Cladocopium goreaui</name>
    <dbReference type="NCBI Taxonomy" id="2562237"/>
    <lineage>
        <taxon>Eukaryota</taxon>
        <taxon>Sar</taxon>
        <taxon>Alveolata</taxon>
        <taxon>Dinophyceae</taxon>
        <taxon>Suessiales</taxon>
        <taxon>Symbiodiniaceae</taxon>
        <taxon>Cladocopium</taxon>
    </lineage>
</organism>
<keyword evidence="11" id="KW-0175">Coiled coil</keyword>
<dbReference type="Gene3D" id="2.30.30.1020">
    <property type="entry name" value="CCR4-NOT complex subunit 2/3/5, C-terminal domain"/>
    <property type="match status" value="1"/>
</dbReference>
<reference evidence="15" key="1">
    <citation type="submission" date="2022-10" db="EMBL/GenBank/DDBJ databases">
        <authorList>
            <person name="Chen Y."/>
            <person name="Dougan E. K."/>
            <person name="Chan C."/>
            <person name="Rhodes N."/>
            <person name="Thang M."/>
        </authorList>
    </citation>
    <scope>NUCLEOTIDE SEQUENCE</scope>
</reference>
<dbReference type="InterPro" id="IPR012270">
    <property type="entry name" value="CCR4-NOT_su3/5"/>
</dbReference>
<dbReference type="Proteomes" id="UP001152797">
    <property type="component" value="Unassembled WGS sequence"/>
</dbReference>
<evidence type="ECO:0000256" key="11">
    <source>
        <dbReference type="SAM" id="Coils"/>
    </source>
</evidence>
<comment type="caution">
    <text evidence="15">The sequence shown here is derived from an EMBL/GenBank/DDBJ whole genome shotgun (WGS) entry which is preliminary data.</text>
</comment>
<dbReference type="Pfam" id="PF04153">
    <property type="entry name" value="NOT2_3_5_C"/>
    <property type="match status" value="1"/>
</dbReference>
<evidence type="ECO:0000256" key="9">
    <source>
        <dbReference type="ARBA" id="ARBA00023242"/>
    </source>
</evidence>
<dbReference type="PRINTS" id="PR01217">
    <property type="entry name" value="PRICHEXTENSN"/>
</dbReference>
<dbReference type="PIRSF" id="PIRSF005290">
    <property type="entry name" value="NOT_su_3_5"/>
    <property type="match status" value="1"/>
</dbReference>
<evidence type="ECO:0000256" key="7">
    <source>
        <dbReference type="ARBA" id="ARBA00023015"/>
    </source>
</evidence>
<feature type="compositionally biased region" description="Pro residues" evidence="12">
    <location>
        <begin position="341"/>
        <end position="355"/>
    </location>
</feature>
<evidence type="ECO:0000313" key="17">
    <source>
        <dbReference type="Proteomes" id="UP001152797"/>
    </source>
</evidence>